<dbReference type="PANTHER" id="PTHR48082:SF2">
    <property type="entry name" value="ATP SYNTHASE SUBUNIT ALPHA, MITOCHONDRIAL"/>
    <property type="match status" value="1"/>
</dbReference>
<evidence type="ECO:0000256" key="1">
    <source>
        <dbReference type="ARBA" id="ARBA00004370"/>
    </source>
</evidence>
<dbReference type="EC" id="7.1.2.2" evidence="11"/>
<dbReference type="GO" id="GO:0005886">
    <property type="term" value="C:plasma membrane"/>
    <property type="evidence" value="ECO:0007669"/>
    <property type="project" value="UniProtKB-SubCell"/>
</dbReference>
<comment type="caution">
    <text evidence="11">Lacks conserved residue(s) required for the propagation of feature annotation.</text>
</comment>
<dbReference type="SUPFAM" id="SSF52540">
    <property type="entry name" value="P-loop containing nucleoside triphosphate hydrolases"/>
    <property type="match status" value="1"/>
</dbReference>
<evidence type="ECO:0000256" key="10">
    <source>
        <dbReference type="ARBA" id="ARBA00023310"/>
    </source>
</evidence>
<keyword evidence="9 11" id="KW-0139">CF(1)</keyword>
<evidence type="ECO:0000256" key="5">
    <source>
        <dbReference type="ARBA" id="ARBA00022840"/>
    </source>
</evidence>
<dbReference type="CDD" id="cd18113">
    <property type="entry name" value="ATP-synt_F1_alpha_C"/>
    <property type="match status" value="1"/>
</dbReference>
<dbReference type="InterPro" id="IPR036121">
    <property type="entry name" value="ATPase_F1/V1/A1_a/bsu_N_sf"/>
</dbReference>
<feature type="domain" description="ATPase F1/V1/A1 complex alpha/beta subunit N-terminal" evidence="14">
    <location>
        <begin position="31"/>
        <end position="91"/>
    </location>
</feature>
<comment type="function">
    <text evidence="11">Produces ATP from ADP in the presence of a proton gradient across the membrane. The alpha chain is a regulatory subunit.</text>
</comment>
<keyword evidence="11" id="KW-1003">Cell membrane</keyword>
<dbReference type="GO" id="GO:0046933">
    <property type="term" value="F:proton-transporting ATP synthase activity, rotational mechanism"/>
    <property type="evidence" value="ECO:0007669"/>
    <property type="project" value="UniProtKB-UniRule"/>
</dbReference>
<evidence type="ECO:0000256" key="3">
    <source>
        <dbReference type="ARBA" id="ARBA00022448"/>
    </source>
</evidence>
<dbReference type="NCBIfam" id="TIGR00962">
    <property type="entry name" value="atpA"/>
    <property type="match status" value="1"/>
</dbReference>
<dbReference type="SUPFAM" id="SSF47917">
    <property type="entry name" value="C-terminal domain of alpha and beta subunits of F1 ATP synthase"/>
    <property type="match status" value="1"/>
</dbReference>
<dbReference type="NCBIfam" id="NF009884">
    <property type="entry name" value="PRK13343.1"/>
    <property type="match status" value="1"/>
</dbReference>
<accession>A0A0G0KIJ2</accession>
<evidence type="ECO:0000256" key="11">
    <source>
        <dbReference type="HAMAP-Rule" id="MF_01346"/>
    </source>
</evidence>
<dbReference type="Pfam" id="PF00306">
    <property type="entry name" value="ATP-synt_ab_C"/>
    <property type="match status" value="1"/>
</dbReference>
<evidence type="ECO:0000256" key="6">
    <source>
        <dbReference type="ARBA" id="ARBA00022967"/>
    </source>
</evidence>
<keyword evidence="7 11" id="KW-0406">Ion transport</keyword>
<dbReference type="Pfam" id="PF02874">
    <property type="entry name" value="ATP-synt_ab_N"/>
    <property type="match status" value="1"/>
</dbReference>
<evidence type="ECO:0000259" key="13">
    <source>
        <dbReference type="Pfam" id="PF00306"/>
    </source>
</evidence>
<evidence type="ECO:0000259" key="12">
    <source>
        <dbReference type="Pfam" id="PF00006"/>
    </source>
</evidence>
<dbReference type="InterPro" id="IPR005294">
    <property type="entry name" value="ATP_synth_F1_asu"/>
</dbReference>
<dbReference type="GO" id="GO:0045259">
    <property type="term" value="C:proton-transporting ATP synthase complex"/>
    <property type="evidence" value="ECO:0007669"/>
    <property type="project" value="UniProtKB-KW"/>
</dbReference>
<evidence type="ECO:0000256" key="8">
    <source>
        <dbReference type="ARBA" id="ARBA00023136"/>
    </source>
</evidence>
<sequence length="508" mass="55553">MISEDQIIKNLEERLADFDKNPKVQNVGFVEKNTDGVVTATGLTKAFMGELVVFQNGTAGVVLNLDEDELSIILLGKGDSIKEGDKIKTTGELLSINVSDDVLGRVLNPLGEILDGKTKIKKGLLMPLEKIAPGVIAREPVNTSLKTGIKAIDAMFPIGRGQRELIIGDRGLGKTAIAVDTIINQEQFAKKGSSLKPVICIYVAIGQKRSTVAQIIGKLEENDAMTYSVVIAASASEPAALQYLAPYAGTAVAEYFMEKGKDVLVIYDDLTKHAWAYRQISLVLKRPAGREAYPGDIFYLHSRLLERSVKLNEKNGGGSITSLPIIETQANDISAYIPTNVISITDGQIFLQSDLFNSGQRPAINIGTSVSRVGGAAQTGAMKSVSGKMKLELAQFIELAAFSQFGSELDPETAKTLERGKRTQEMLKQNQYVPLPEPFEIISIWAVTNGFLDDIEIEKITQFEKDLHQFIGRNYQKLITTLENGEKLSESVVETLEKALKEFKKINN</sequence>
<dbReference type="FunFam" id="1.20.150.20:FF:000001">
    <property type="entry name" value="ATP synthase subunit alpha"/>
    <property type="match status" value="1"/>
</dbReference>
<feature type="site" description="Required for activity" evidence="11">
    <location>
        <position position="369"/>
    </location>
</feature>
<keyword evidence="10 11" id="KW-0066">ATP synthesis</keyword>
<dbReference type="InterPro" id="IPR000793">
    <property type="entry name" value="ATP_synth_asu_C"/>
</dbReference>
<keyword evidence="8 11" id="KW-0472">Membrane</keyword>
<dbReference type="FunFam" id="3.40.50.300:FF:000002">
    <property type="entry name" value="ATP synthase subunit alpha"/>
    <property type="match status" value="1"/>
</dbReference>
<dbReference type="CDD" id="cd18116">
    <property type="entry name" value="ATP-synt_F1_alpha_N"/>
    <property type="match status" value="1"/>
</dbReference>
<evidence type="ECO:0000259" key="14">
    <source>
        <dbReference type="Pfam" id="PF02874"/>
    </source>
</evidence>
<dbReference type="InterPro" id="IPR038376">
    <property type="entry name" value="ATP_synth_asu_C_sf"/>
</dbReference>
<dbReference type="PANTHER" id="PTHR48082">
    <property type="entry name" value="ATP SYNTHASE SUBUNIT ALPHA, MITOCHONDRIAL"/>
    <property type="match status" value="1"/>
</dbReference>
<dbReference type="HAMAP" id="MF_01346">
    <property type="entry name" value="ATP_synth_alpha_bact"/>
    <property type="match status" value="1"/>
</dbReference>
<dbReference type="GO" id="GO:0005524">
    <property type="term" value="F:ATP binding"/>
    <property type="evidence" value="ECO:0007669"/>
    <property type="project" value="UniProtKB-UniRule"/>
</dbReference>
<evidence type="ECO:0000256" key="2">
    <source>
        <dbReference type="ARBA" id="ARBA00008936"/>
    </source>
</evidence>
<feature type="domain" description="ATPase F1/V1/A1 complex alpha/beta subunit nucleotide-binding" evidence="12">
    <location>
        <begin position="148"/>
        <end position="371"/>
    </location>
</feature>
<evidence type="ECO:0000313" key="16">
    <source>
        <dbReference type="Proteomes" id="UP000034181"/>
    </source>
</evidence>
<dbReference type="Pfam" id="PF00006">
    <property type="entry name" value="ATP-synt_ab"/>
    <property type="match status" value="1"/>
</dbReference>
<dbReference type="InterPro" id="IPR000194">
    <property type="entry name" value="ATPase_F1/V1/A1_a/bsu_nucl-bd"/>
</dbReference>
<evidence type="ECO:0000256" key="4">
    <source>
        <dbReference type="ARBA" id="ARBA00022741"/>
    </source>
</evidence>
<dbReference type="AlphaFoldDB" id="A0A0G0KIJ2"/>
<feature type="domain" description="ATP synthase alpha subunit C-terminal" evidence="13">
    <location>
        <begin position="378"/>
        <end position="503"/>
    </location>
</feature>
<dbReference type="InterPro" id="IPR023366">
    <property type="entry name" value="ATP_synth_asu-like_sf"/>
</dbReference>
<dbReference type="InterPro" id="IPR027417">
    <property type="entry name" value="P-loop_NTPase"/>
</dbReference>
<dbReference type="InterPro" id="IPR020003">
    <property type="entry name" value="ATPase_a/bsu_AS"/>
</dbReference>
<keyword evidence="3 11" id="KW-0813">Transport</keyword>
<evidence type="ECO:0000256" key="7">
    <source>
        <dbReference type="ARBA" id="ARBA00023065"/>
    </source>
</evidence>
<dbReference type="InterPro" id="IPR033732">
    <property type="entry name" value="ATP_synth_F1_a_nt-bd_dom"/>
</dbReference>
<dbReference type="GO" id="GO:0043531">
    <property type="term" value="F:ADP binding"/>
    <property type="evidence" value="ECO:0007669"/>
    <property type="project" value="TreeGrafter"/>
</dbReference>
<dbReference type="SUPFAM" id="SSF50615">
    <property type="entry name" value="N-terminal domain of alpha and beta subunits of F1 ATP synthase"/>
    <property type="match status" value="1"/>
</dbReference>
<dbReference type="Gene3D" id="2.40.30.20">
    <property type="match status" value="1"/>
</dbReference>
<name>A0A0G0KIJ2_9BACT</name>
<dbReference type="PROSITE" id="PS00152">
    <property type="entry name" value="ATPASE_ALPHA_BETA"/>
    <property type="match status" value="1"/>
</dbReference>
<protein>
    <recommendedName>
        <fullName evidence="11">ATP synthase subunit alpha</fullName>
        <ecNumber evidence="11">7.1.2.2</ecNumber>
    </recommendedName>
    <alternativeName>
        <fullName evidence="11">ATP synthase F1 sector subunit alpha</fullName>
    </alternativeName>
    <alternativeName>
        <fullName evidence="11">F-ATPase subunit alpha</fullName>
    </alternativeName>
</protein>
<keyword evidence="4 11" id="KW-0547">Nucleotide-binding</keyword>
<comment type="subcellular location">
    <subcellularLocation>
        <location evidence="11">Cell membrane</location>
        <topology evidence="11">Peripheral membrane protein</topology>
    </subcellularLocation>
    <subcellularLocation>
        <location evidence="1">Membrane</location>
    </subcellularLocation>
</comment>
<dbReference type="PATRIC" id="fig|1618569.3.peg.388"/>
<dbReference type="CDD" id="cd01132">
    <property type="entry name" value="F1-ATPase_alpha_CD"/>
    <property type="match status" value="1"/>
</dbReference>
<dbReference type="InterPro" id="IPR004100">
    <property type="entry name" value="ATPase_F1/V1/A1_a/bsu_N"/>
</dbReference>
<dbReference type="Gene3D" id="1.20.150.20">
    <property type="entry name" value="ATP synthase alpha/beta chain, C-terminal domain"/>
    <property type="match status" value="1"/>
</dbReference>
<proteinExistence type="inferred from homology"/>
<organism evidence="15 16">
    <name type="scientific">Candidatus Woesebacteria bacterium GW2011_GWB1_38_5b</name>
    <dbReference type="NCBI Taxonomy" id="1618569"/>
    <lineage>
        <taxon>Bacteria</taxon>
        <taxon>Candidatus Woeseibacteriota</taxon>
    </lineage>
</organism>
<dbReference type="Proteomes" id="UP000034181">
    <property type="component" value="Unassembled WGS sequence"/>
</dbReference>
<dbReference type="Gene3D" id="3.40.50.300">
    <property type="entry name" value="P-loop containing nucleotide triphosphate hydrolases"/>
    <property type="match status" value="1"/>
</dbReference>
<evidence type="ECO:0000256" key="9">
    <source>
        <dbReference type="ARBA" id="ARBA00023196"/>
    </source>
</evidence>
<gene>
    <name evidence="11" type="primary">atpA</name>
    <name evidence="15" type="ORF">US96_C0013G0029</name>
</gene>
<comment type="caution">
    <text evidence="15">The sequence shown here is derived from an EMBL/GenBank/DDBJ whole genome shotgun (WGS) entry which is preliminary data.</text>
</comment>
<keyword evidence="11" id="KW-0375">Hydrogen ion transport</keyword>
<keyword evidence="5 11" id="KW-0067">ATP-binding</keyword>
<comment type="catalytic activity">
    <reaction evidence="11">
        <text>ATP + H2O + 4 H(+)(in) = ADP + phosphate + 5 H(+)(out)</text>
        <dbReference type="Rhea" id="RHEA:57720"/>
        <dbReference type="ChEBI" id="CHEBI:15377"/>
        <dbReference type="ChEBI" id="CHEBI:15378"/>
        <dbReference type="ChEBI" id="CHEBI:30616"/>
        <dbReference type="ChEBI" id="CHEBI:43474"/>
        <dbReference type="ChEBI" id="CHEBI:456216"/>
        <dbReference type="EC" id="7.1.2.2"/>
    </reaction>
</comment>
<keyword evidence="6 11" id="KW-1278">Translocase</keyword>
<evidence type="ECO:0000313" key="15">
    <source>
        <dbReference type="EMBL" id="KKQ75335.1"/>
    </source>
</evidence>
<reference evidence="15 16" key="1">
    <citation type="journal article" date="2015" name="Nature">
        <title>rRNA introns, odd ribosomes, and small enigmatic genomes across a large radiation of phyla.</title>
        <authorList>
            <person name="Brown C.T."/>
            <person name="Hug L.A."/>
            <person name="Thomas B.C."/>
            <person name="Sharon I."/>
            <person name="Castelle C.J."/>
            <person name="Singh A."/>
            <person name="Wilkins M.J."/>
            <person name="Williams K.H."/>
            <person name="Banfield J.F."/>
        </authorList>
    </citation>
    <scope>NUCLEOTIDE SEQUENCE [LARGE SCALE GENOMIC DNA]</scope>
</reference>
<comment type="similarity">
    <text evidence="2 11">Belongs to the ATPase alpha/beta chains family.</text>
</comment>
<dbReference type="EMBL" id="LBUZ01000013">
    <property type="protein sequence ID" value="KKQ75335.1"/>
    <property type="molecule type" value="Genomic_DNA"/>
</dbReference>